<reference evidence="1 2" key="1">
    <citation type="submission" date="2015-01" db="EMBL/GenBank/DDBJ databases">
        <title>A suggested new bacteriophage genus, Kp34likevirus, within the Autographivirinae subfamily of Podoviridae.</title>
        <authorList>
            <person name="Eriksson H."/>
            <person name="Maciejewska B."/>
            <person name="Latka A."/>
            <person name="Majkowska-Skrobek G."/>
            <person name="Hellstrand M."/>
            <person name="Melefors O."/>
            <person name="Wang J.-T."/>
            <person name="Kropinski A.M."/>
            <person name="Drulis-Kawa Z."/>
            <person name="Nilsson A.S."/>
        </authorList>
    </citation>
    <scope>NUCLEOTIDE SEQUENCE [LARGE SCALE GENOMIC DNA]</scope>
</reference>
<sequence length="74" mass="8122">MMPLFKCKYCGRVYRGEPGRCPHNDCPGKGGGSGAALVIKWWALCPAANDADAFDIPMRAIAKKWVYEGLGKYL</sequence>
<protein>
    <submittedName>
        <fullName evidence="1">Uncharacterized protein</fullName>
    </submittedName>
</protein>
<dbReference type="Proteomes" id="UP000032400">
    <property type="component" value="Segment"/>
</dbReference>
<dbReference type="GeneID" id="26626929"/>
<dbReference type="KEGG" id="vg:26626929"/>
<evidence type="ECO:0000313" key="1">
    <source>
        <dbReference type="EMBL" id="AJQ21072.1"/>
    </source>
</evidence>
<name>A0A0C5PVI3_9CAUD</name>
<evidence type="ECO:0000313" key="2">
    <source>
        <dbReference type="Proteomes" id="UP000032400"/>
    </source>
</evidence>
<dbReference type="OrthoDB" id="26541at10239"/>
<keyword evidence="2" id="KW-1185">Reference proteome</keyword>
<gene>
    <name evidence="1" type="ORF">SU503_03</name>
</gene>
<accession>A0A0C5PVI3</accession>
<proteinExistence type="predicted"/>
<dbReference type="RefSeq" id="YP_009199887.1">
    <property type="nucleotide sequence ID" value="NC_028816.1"/>
</dbReference>
<organism evidence="1 2">
    <name type="scientific">Klebsiella phage vB_KpnP_SU503</name>
    <dbReference type="NCBI Taxonomy" id="1610834"/>
    <lineage>
        <taxon>Viruses</taxon>
        <taxon>Duplodnaviria</taxon>
        <taxon>Heunggongvirae</taxon>
        <taxon>Uroviricota</taxon>
        <taxon>Caudoviricetes</taxon>
        <taxon>Autographivirales</taxon>
        <taxon>Autoscriptoviridae</taxon>
        <taxon>Slopekvirinae</taxon>
        <taxon>Drulisvirus</taxon>
        <taxon>Drulisvirus SU503</taxon>
    </lineage>
</organism>
<dbReference type="EMBL" id="KP708985">
    <property type="protein sequence ID" value="AJQ21072.1"/>
    <property type="molecule type" value="Genomic_DNA"/>
</dbReference>